<dbReference type="EMBL" id="JWHU01000014">
    <property type="protein sequence ID" value="KIU20922.1"/>
    <property type="molecule type" value="Genomic_DNA"/>
</dbReference>
<keyword evidence="2" id="KW-1185">Reference proteome</keyword>
<reference evidence="1 2" key="1">
    <citation type="journal article" date="2015" name="Microbiology (Mosc.)">
        <title>Genomics of the Weissella cibaria species with an examination of its metabolic traits.</title>
        <authorList>
            <person name="Lynch K.M."/>
            <person name="Lucid A."/>
            <person name="Arendt E.K."/>
            <person name="Sleator R.D."/>
            <person name="Lucey B."/>
            <person name="Coffey A."/>
        </authorList>
    </citation>
    <scope>NUCLEOTIDE SEQUENCE [LARGE SCALE GENOMIC DNA]</scope>
    <source>
        <strain evidence="1 2">MG1</strain>
    </source>
</reference>
<dbReference type="RefSeq" id="WP_043709594.1">
    <property type="nucleotide sequence ID" value="NZ_CP012873.1"/>
</dbReference>
<proteinExistence type="predicted"/>
<name>A0A0D1LQW6_9LACO</name>
<dbReference type="KEGG" id="wcb:AO080_07315"/>
<gene>
    <name evidence="1" type="ORF">QX99_00990</name>
</gene>
<dbReference type="PATRIC" id="fig|137591.25.peg.958"/>
<dbReference type="AlphaFoldDB" id="A0A0D1LQW6"/>
<accession>A0A0D1LQW6</accession>
<dbReference type="STRING" id="137591.AO080_07315"/>
<comment type="caution">
    <text evidence="1">The sequence shown here is derived from an EMBL/GenBank/DDBJ whole genome shotgun (WGS) entry which is preliminary data.</text>
</comment>
<dbReference type="OrthoDB" id="2148425at2"/>
<protein>
    <submittedName>
        <fullName evidence="1">Uncharacterized protein</fullName>
    </submittedName>
</protein>
<organism evidence="1 2">
    <name type="scientific">Weissella cibaria</name>
    <dbReference type="NCBI Taxonomy" id="137591"/>
    <lineage>
        <taxon>Bacteria</taxon>
        <taxon>Bacillati</taxon>
        <taxon>Bacillota</taxon>
        <taxon>Bacilli</taxon>
        <taxon>Lactobacillales</taxon>
        <taxon>Lactobacillaceae</taxon>
        <taxon>Weissella</taxon>
    </lineage>
</organism>
<sequence length="258" mass="28010">MAKLTENLQAVKRGAQRLGDDVKQRATDTRLNMTINRKLALPFKAMKQSRRAAIAQLAELYKANTISTSEFNIVAHRFETQLVADVNEAMRNMVVAFMTDEATQQFDFDAELVHDVQLSVVTPTNYVKLAANPAGKSISNATKRAVVLQAGQMAISQAAKLRKKTNSTGTTKRGSGVAKGLAVDAAVAGIGMAAETIQQQLMARKQFKVSGLQGEYDSVLQQVAEQVEAFKASLQVADPGLKLLPMTELIDDVTDQQD</sequence>
<dbReference type="Proteomes" id="UP000032287">
    <property type="component" value="Unassembled WGS sequence"/>
</dbReference>
<evidence type="ECO:0000313" key="1">
    <source>
        <dbReference type="EMBL" id="KIU20922.1"/>
    </source>
</evidence>
<evidence type="ECO:0000313" key="2">
    <source>
        <dbReference type="Proteomes" id="UP000032287"/>
    </source>
</evidence>